<dbReference type="AlphaFoldDB" id="A0A9P5PA66"/>
<sequence>MGEGYSFKGKTFSAAADFMKGVATVGGDKDKEACRVKWQTVTCKEKYNIIGKIKEQSGWGPWSDKHGAGITGLTAEAWDKFVGRNKTAKPFRNKGWIFLHNVEKIMPYKPKGTNVFCPSGVAAQQSDAKEDAFESQGWDYGKLDDDMEKLGDEGVNVESPVTPHSHISVSVSPPPSPKPSASLQPPKMPALVSFK</sequence>
<evidence type="ECO:0000313" key="3">
    <source>
        <dbReference type="Proteomes" id="UP000772434"/>
    </source>
</evidence>
<proteinExistence type="predicted"/>
<evidence type="ECO:0000313" key="2">
    <source>
        <dbReference type="EMBL" id="KAF9059606.1"/>
    </source>
</evidence>
<feature type="compositionally biased region" description="Basic and acidic residues" evidence="1">
    <location>
        <begin position="143"/>
        <end position="152"/>
    </location>
</feature>
<organism evidence="2 3">
    <name type="scientific">Rhodocollybia butyracea</name>
    <dbReference type="NCBI Taxonomy" id="206335"/>
    <lineage>
        <taxon>Eukaryota</taxon>
        <taxon>Fungi</taxon>
        <taxon>Dikarya</taxon>
        <taxon>Basidiomycota</taxon>
        <taxon>Agaricomycotina</taxon>
        <taxon>Agaricomycetes</taxon>
        <taxon>Agaricomycetidae</taxon>
        <taxon>Agaricales</taxon>
        <taxon>Marasmiineae</taxon>
        <taxon>Omphalotaceae</taxon>
        <taxon>Rhodocollybia</taxon>
    </lineage>
</organism>
<dbReference type="EMBL" id="JADNRY010000291">
    <property type="protein sequence ID" value="KAF9059606.1"/>
    <property type="molecule type" value="Genomic_DNA"/>
</dbReference>
<feature type="compositionally biased region" description="Low complexity" evidence="1">
    <location>
        <begin position="159"/>
        <end position="171"/>
    </location>
</feature>
<reference evidence="2" key="1">
    <citation type="submission" date="2020-11" db="EMBL/GenBank/DDBJ databases">
        <authorList>
            <consortium name="DOE Joint Genome Institute"/>
            <person name="Ahrendt S."/>
            <person name="Riley R."/>
            <person name="Andreopoulos W."/>
            <person name="Labutti K."/>
            <person name="Pangilinan J."/>
            <person name="Ruiz-Duenas F.J."/>
            <person name="Barrasa J.M."/>
            <person name="Sanchez-Garcia M."/>
            <person name="Camarero S."/>
            <person name="Miyauchi S."/>
            <person name="Serrano A."/>
            <person name="Linde D."/>
            <person name="Babiker R."/>
            <person name="Drula E."/>
            <person name="Ayuso-Fernandez I."/>
            <person name="Pacheco R."/>
            <person name="Padilla G."/>
            <person name="Ferreira P."/>
            <person name="Barriuso J."/>
            <person name="Kellner H."/>
            <person name="Castanera R."/>
            <person name="Alfaro M."/>
            <person name="Ramirez L."/>
            <person name="Pisabarro A.G."/>
            <person name="Kuo A."/>
            <person name="Tritt A."/>
            <person name="Lipzen A."/>
            <person name="He G."/>
            <person name="Yan M."/>
            <person name="Ng V."/>
            <person name="Cullen D."/>
            <person name="Martin F."/>
            <person name="Rosso M.-N."/>
            <person name="Henrissat B."/>
            <person name="Hibbett D."/>
            <person name="Martinez A.T."/>
            <person name="Grigoriev I.V."/>
        </authorList>
    </citation>
    <scope>NUCLEOTIDE SEQUENCE</scope>
    <source>
        <strain evidence="2">AH 40177</strain>
    </source>
</reference>
<accession>A0A9P5PA66</accession>
<comment type="caution">
    <text evidence="2">The sequence shown here is derived from an EMBL/GenBank/DDBJ whole genome shotgun (WGS) entry which is preliminary data.</text>
</comment>
<feature type="region of interest" description="Disordered" evidence="1">
    <location>
        <begin position="143"/>
        <end position="195"/>
    </location>
</feature>
<evidence type="ECO:0000256" key="1">
    <source>
        <dbReference type="SAM" id="MobiDB-lite"/>
    </source>
</evidence>
<dbReference type="OrthoDB" id="3186724at2759"/>
<keyword evidence="3" id="KW-1185">Reference proteome</keyword>
<evidence type="ECO:0008006" key="4">
    <source>
        <dbReference type="Google" id="ProtNLM"/>
    </source>
</evidence>
<name>A0A9P5PA66_9AGAR</name>
<dbReference type="Proteomes" id="UP000772434">
    <property type="component" value="Unassembled WGS sequence"/>
</dbReference>
<protein>
    <recommendedName>
        <fullName evidence="4">Myb/SANT-like domain-containing protein</fullName>
    </recommendedName>
</protein>
<gene>
    <name evidence="2" type="ORF">BDP27DRAFT_1371335</name>
</gene>